<dbReference type="InterPro" id="IPR016215">
    <property type="entry name" value="NTA_MOA"/>
</dbReference>
<keyword evidence="9" id="KW-1185">Reference proteome</keyword>
<keyword evidence="2 6" id="KW-0288">FMN</keyword>
<evidence type="ECO:0000259" key="7">
    <source>
        <dbReference type="Pfam" id="PF00296"/>
    </source>
</evidence>
<evidence type="ECO:0000256" key="5">
    <source>
        <dbReference type="ARBA" id="ARBA00033748"/>
    </source>
</evidence>
<dbReference type="Gene3D" id="3.20.20.30">
    <property type="entry name" value="Luciferase-like domain"/>
    <property type="match status" value="1"/>
</dbReference>
<reference evidence="8 9" key="1">
    <citation type="submission" date="2016-10" db="EMBL/GenBank/DDBJ databases">
        <authorList>
            <person name="de Groot N.N."/>
        </authorList>
    </citation>
    <scope>NUCLEOTIDE SEQUENCE [LARGE SCALE GENOMIC DNA]</scope>
    <source>
        <strain evidence="8 9">DSM 19981</strain>
    </source>
</reference>
<dbReference type="STRING" id="1123062.SAMN02745775_104168"/>
<feature type="binding site" evidence="6">
    <location>
        <position position="56"/>
    </location>
    <ligand>
        <name>FMN</name>
        <dbReference type="ChEBI" id="CHEBI:58210"/>
    </ligand>
</feature>
<feature type="binding site" evidence="6">
    <location>
        <position position="227"/>
    </location>
    <ligand>
        <name>FMN</name>
        <dbReference type="ChEBI" id="CHEBI:58210"/>
    </ligand>
</feature>
<dbReference type="GO" id="GO:0016705">
    <property type="term" value="F:oxidoreductase activity, acting on paired donors, with incorporation or reduction of molecular oxygen"/>
    <property type="evidence" value="ECO:0007669"/>
    <property type="project" value="InterPro"/>
</dbReference>
<dbReference type="InterPro" id="IPR036661">
    <property type="entry name" value="Luciferase-like_sf"/>
</dbReference>
<feature type="domain" description="Luciferase-like" evidence="7">
    <location>
        <begin position="36"/>
        <end position="307"/>
    </location>
</feature>
<evidence type="ECO:0000256" key="4">
    <source>
        <dbReference type="ARBA" id="ARBA00023033"/>
    </source>
</evidence>
<organism evidence="8 9">
    <name type="scientific">Falsiroseomonas stagni DSM 19981</name>
    <dbReference type="NCBI Taxonomy" id="1123062"/>
    <lineage>
        <taxon>Bacteria</taxon>
        <taxon>Pseudomonadati</taxon>
        <taxon>Pseudomonadota</taxon>
        <taxon>Alphaproteobacteria</taxon>
        <taxon>Acetobacterales</taxon>
        <taxon>Roseomonadaceae</taxon>
        <taxon>Falsiroseomonas</taxon>
    </lineage>
</organism>
<dbReference type="InterPro" id="IPR011251">
    <property type="entry name" value="Luciferase-like_dom"/>
</dbReference>
<evidence type="ECO:0000256" key="3">
    <source>
        <dbReference type="ARBA" id="ARBA00023002"/>
    </source>
</evidence>
<keyword evidence="3" id="KW-0560">Oxidoreductase</keyword>
<gene>
    <name evidence="8" type="ORF">SAMN02745775_104168</name>
</gene>
<dbReference type="Pfam" id="PF00296">
    <property type="entry name" value="Bac_luciferase"/>
    <property type="match status" value="1"/>
</dbReference>
<keyword evidence="4 8" id="KW-0503">Monooxygenase</keyword>
<dbReference type="RefSeq" id="WP_092960176.1">
    <property type="nucleotide sequence ID" value="NZ_FOSQ01000004.1"/>
</dbReference>
<name>A0A1I4ATG3_9PROT</name>
<proteinExistence type="inferred from homology"/>
<dbReference type="InterPro" id="IPR051260">
    <property type="entry name" value="Diverse_substr_monoxygenases"/>
</dbReference>
<dbReference type="Proteomes" id="UP000199473">
    <property type="component" value="Unassembled WGS sequence"/>
</dbReference>
<feature type="binding site" evidence="6">
    <location>
        <position position="102"/>
    </location>
    <ligand>
        <name>FMN</name>
        <dbReference type="ChEBI" id="CHEBI:58210"/>
    </ligand>
</feature>
<evidence type="ECO:0000313" key="8">
    <source>
        <dbReference type="EMBL" id="SFK59822.1"/>
    </source>
</evidence>
<dbReference type="EMBL" id="FOSQ01000004">
    <property type="protein sequence ID" value="SFK59822.1"/>
    <property type="molecule type" value="Genomic_DNA"/>
</dbReference>
<sequence length="429" mass="48209">MDRPFHLAWFVSRGYGPKAWRYEWGGDQSRWMMPDLFVDLAVSMERAGFDYVMMEDSSNVPYTHKGTHDDYLKYAMATPKLDPAVLVPYMAMATKRIGLVTTMSTTEYPPFLLARLVNTLDHVTEGRVGWNMVTGSNDGGAQNYGLDRQFEHDERYDRADEFVEIVTRLWESWAPDAVVMDREAPLFADGAKVQALHYKGRFHQVRGPLSAPRSPQVRPVLCQAGGSPRGRQFAARWSDTIITSAKDVASMRATRDRIRADAVAMGRDPDGIKVLFLIDPLVDHSPEAAEHRRRILEADVALHVDQHLASASRLSGIDFSRFPLDEPLPKLTSNGHQSVVDRFVGLTPRQVAGRAELGIRFTGTVGQVAGMMAEAMQEAGGDGFLIVHADFTRRYIAEICDGLVPELQRRGLTRRRYEHATFRDNLLAF</sequence>
<accession>A0A1I4ATG3</accession>
<evidence type="ECO:0000256" key="2">
    <source>
        <dbReference type="ARBA" id="ARBA00022643"/>
    </source>
</evidence>
<comment type="similarity">
    <text evidence="5">Belongs to the NtaA/SnaA/DszA monooxygenase family.</text>
</comment>
<dbReference type="PANTHER" id="PTHR30011">
    <property type="entry name" value="ALKANESULFONATE MONOOXYGENASE-RELATED"/>
    <property type="match status" value="1"/>
</dbReference>
<dbReference type="AlphaFoldDB" id="A0A1I4ATG3"/>
<dbReference type="OrthoDB" id="6752030at2"/>
<dbReference type="PIRSF" id="PIRSF000337">
    <property type="entry name" value="NTA_MOA"/>
    <property type="match status" value="1"/>
</dbReference>
<protein>
    <submittedName>
        <fullName evidence="8">FMN-dependent oxidoreductase, nitrilotriacetate monooxygenase family</fullName>
    </submittedName>
</protein>
<evidence type="ECO:0000313" key="9">
    <source>
        <dbReference type="Proteomes" id="UP000199473"/>
    </source>
</evidence>
<dbReference type="GO" id="GO:0004497">
    <property type="term" value="F:monooxygenase activity"/>
    <property type="evidence" value="ECO:0007669"/>
    <property type="project" value="UniProtKB-KW"/>
</dbReference>
<dbReference type="NCBIfam" id="TIGR03860">
    <property type="entry name" value="FMN_nitrolo"/>
    <property type="match status" value="1"/>
</dbReference>
<dbReference type="SUPFAM" id="SSF51679">
    <property type="entry name" value="Bacterial luciferase-like"/>
    <property type="match status" value="1"/>
</dbReference>
<evidence type="ECO:0000256" key="6">
    <source>
        <dbReference type="PIRSR" id="PIRSR000337-1"/>
    </source>
</evidence>
<keyword evidence="1 6" id="KW-0285">Flavoprotein</keyword>
<evidence type="ECO:0000256" key="1">
    <source>
        <dbReference type="ARBA" id="ARBA00022630"/>
    </source>
</evidence>
<feature type="binding site" evidence="6">
    <location>
        <position position="156"/>
    </location>
    <ligand>
        <name>FMN</name>
        <dbReference type="ChEBI" id="CHEBI:58210"/>
    </ligand>
</feature>
<feature type="binding site" evidence="6">
    <location>
        <position position="152"/>
    </location>
    <ligand>
        <name>FMN</name>
        <dbReference type="ChEBI" id="CHEBI:58210"/>
    </ligand>
</feature>
<dbReference type="PANTHER" id="PTHR30011:SF16">
    <property type="entry name" value="C2H2 FINGER DOMAIN TRANSCRIPTION FACTOR (EUROFUNG)-RELATED"/>
    <property type="match status" value="1"/>
</dbReference>
<dbReference type="CDD" id="cd01095">
    <property type="entry name" value="Nitrilotriacetate_monoxgenase"/>
    <property type="match status" value="1"/>
</dbReference>